<keyword evidence="2" id="KW-1185">Reference proteome</keyword>
<dbReference type="AlphaFoldDB" id="A0AAV7JSS2"/>
<gene>
    <name evidence="1" type="ORF">LOD99_4812</name>
</gene>
<accession>A0AAV7JSS2</accession>
<organism evidence="1 2">
    <name type="scientific">Oopsacas minuta</name>
    <dbReference type="NCBI Taxonomy" id="111878"/>
    <lineage>
        <taxon>Eukaryota</taxon>
        <taxon>Metazoa</taxon>
        <taxon>Porifera</taxon>
        <taxon>Hexactinellida</taxon>
        <taxon>Hexasterophora</taxon>
        <taxon>Lyssacinosida</taxon>
        <taxon>Leucopsacidae</taxon>
        <taxon>Oopsacas</taxon>
    </lineage>
</organism>
<proteinExistence type="predicted"/>
<dbReference type="Proteomes" id="UP001165289">
    <property type="component" value="Unassembled WGS sequence"/>
</dbReference>
<evidence type="ECO:0000313" key="2">
    <source>
        <dbReference type="Proteomes" id="UP001165289"/>
    </source>
</evidence>
<sequence length="120" mass="14387">MRWKFLVAHAFRRAQFMEQFLNSERDFDREEERFRKWGIISKNDTVSLVKLASNNRQMSIRKLTSKFNNTRSNTYSRETVRQHLKRLGHTREVAKQLCSSHRSIWTDACLGRKITKLRIG</sequence>
<protein>
    <submittedName>
        <fullName evidence="1">Uncharacterized protein</fullName>
    </submittedName>
</protein>
<evidence type="ECO:0000313" key="1">
    <source>
        <dbReference type="EMBL" id="KAI6651933.1"/>
    </source>
</evidence>
<comment type="caution">
    <text evidence="1">The sequence shown here is derived from an EMBL/GenBank/DDBJ whole genome shotgun (WGS) entry which is preliminary data.</text>
</comment>
<name>A0AAV7JSS2_9METZ</name>
<dbReference type="EMBL" id="JAKMXF010000301">
    <property type="protein sequence ID" value="KAI6651933.1"/>
    <property type="molecule type" value="Genomic_DNA"/>
</dbReference>
<reference evidence="1 2" key="1">
    <citation type="journal article" date="2023" name="BMC Biol.">
        <title>The compact genome of the sponge Oopsacas minuta (Hexactinellida) is lacking key metazoan core genes.</title>
        <authorList>
            <person name="Santini S."/>
            <person name="Schenkelaars Q."/>
            <person name="Jourda C."/>
            <person name="Duchesne M."/>
            <person name="Belahbib H."/>
            <person name="Rocher C."/>
            <person name="Selva M."/>
            <person name="Riesgo A."/>
            <person name="Vervoort M."/>
            <person name="Leys S.P."/>
            <person name="Kodjabachian L."/>
            <person name="Le Bivic A."/>
            <person name="Borchiellini C."/>
            <person name="Claverie J.M."/>
            <person name="Renard E."/>
        </authorList>
    </citation>
    <scope>NUCLEOTIDE SEQUENCE [LARGE SCALE GENOMIC DNA]</scope>
    <source>
        <strain evidence="1">SPO-2</strain>
    </source>
</reference>